<sequence>MEQKTQRSAGMEDILAAFPDRETFDRYWEENYVPVTYEDVKEAFEDFVTSAGGHIFLSDYEEGGCISKEDFKDNLSQEAQFAFQDGLTEVFYDKNPDLYETAFAIFEEAQMSGNQDVNVAVTFHETFNRLYAEFLDRLFEEKGSIWQR</sequence>
<protein>
    <recommendedName>
        <fullName evidence="3">Serine/threonine protein phosphatase</fullName>
    </recommendedName>
</protein>
<comment type="caution">
    <text evidence="1">The sequence shown here is derived from an EMBL/GenBank/DDBJ whole genome shotgun (WGS) entry which is preliminary data.</text>
</comment>
<name>C0FNY4_9FIRM</name>
<proteinExistence type="predicted"/>
<dbReference type="AlphaFoldDB" id="C0FNY4"/>
<organism evidence="1 2">
    <name type="scientific">Roseburia inulinivorans DSM 16841</name>
    <dbReference type="NCBI Taxonomy" id="622312"/>
    <lineage>
        <taxon>Bacteria</taxon>
        <taxon>Bacillati</taxon>
        <taxon>Bacillota</taxon>
        <taxon>Clostridia</taxon>
        <taxon>Lachnospirales</taxon>
        <taxon>Lachnospiraceae</taxon>
        <taxon>Roseburia</taxon>
    </lineage>
</organism>
<gene>
    <name evidence="1" type="ORF">ROSEINA2194_00433</name>
</gene>
<reference evidence="1 2" key="1">
    <citation type="submission" date="2009-02" db="EMBL/GenBank/DDBJ databases">
        <authorList>
            <person name="Fulton L."/>
            <person name="Clifton S."/>
            <person name="Fulton B."/>
            <person name="Xu J."/>
            <person name="Minx P."/>
            <person name="Pepin K.H."/>
            <person name="Johnson M."/>
            <person name="Bhonagiri V."/>
            <person name="Nash W.E."/>
            <person name="Mardis E.R."/>
            <person name="Wilson R.K."/>
        </authorList>
    </citation>
    <scope>NUCLEOTIDE SEQUENCE [LARGE SCALE GENOMIC DNA]</scope>
    <source>
        <strain evidence="1 2">DSM 16841</strain>
    </source>
</reference>
<evidence type="ECO:0008006" key="3">
    <source>
        <dbReference type="Google" id="ProtNLM"/>
    </source>
</evidence>
<evidence type="ECO:0000313" key="1">
    <source>
        <dbReference type="EMBL" id="EEG95736.1"/>
    </source>
</evidence>
<dbReference type="EMBL" id="ACFY01000021">
    <property type="protein sequence ID" value="EEG95736.1"/>
    <property type="molecule type" value="Genomic_DNA"/>
</dbReference>
<reference evidence="1 2" key="2">
    <citation type="submission" date="2009-03" db="EMBL/GenBank/DDBJ databases">
        <title>Draft genome sequence of Roseburia inulinivorans (DSM 16841).</title>
        <authorList>
            <person name="Sudarsanam P."/>
            <person name="Ley R."/>
            <person name="Guruge J."/>
            <person name="Turnbaugh P.J."/>
            <person name="Mahowald M."/>
            <person name="Liep D."/>
            <person name="Gordon J."/>
        </authorList>
    </citation>
    <scope>NUCLEOTIDE SEQUENCE [LARGE SCALE GENOMIC DNA]</scope>
    <source>
        <strain evidence="1 2">DSM 16841</strain>
    </source>
</reference>
<dbReference type="Proteomes" id="UP000003561">
    <property type="component" value="Unassembled WGS sequence"/>
</dbReference>
<evidence type="ECO:0000313" key="2">
    <source>
        <dbReference type="Proteomes" id="UP000003561"/>
    </source>
</evidence>
<accession>C0FNY4</accession>